<organism evidence="1 2">
    <name type="scientific">Adhaeribacter terreus</name>
    <dbReference type="NCBI Taxonomy" id="529703"/>
    <lineage>
        <taxon>Bacteria</taxon>
        <taxon>Pseudomonadati</taxon>
        <taxon>Bacteroidota</taxon>
        <taxon>Cytophagia</taxon>
        <taxon>Cytophagales</taxon>
        <taxon>Hymenobacteraceae</taxon>
        <taxon>Adhaeribacter</taxon>
    </lineage>
</organism>
<accession>A0ABW0E8G3</accession>
<keyword evidence="2" id="KW-1185">Reference proteome</keyword>
<name>A0ABW0E8G3_9BACT</name>
<evidence type="ECO:0000313" key="1">
    <source>
        <dbReference type="EMBL" id="MFC5270672.1"/>
    </source>
</evidence>
<gene>
    <name evidence="1" type="ORF">ACFPIB_08640</name>
</gene>
<dbReference type="Proteomes" id="UP001596161">
    <property type="component" value="Unassembled WGS sequence"/>
</dbReference>
<evidence type="ECO:0000313" key="2">
    <source>
        <dbReference type="Proteomes" id="UP001596161"/>
    </source>
</evidence>
<reference evidence="2" key="1">
    <citation type="journal article" date="2019" name="Int. J. Syst. Evol. Microbiol.">
        <title>The Global Catalogue of Microorganisms (GCM) 10K type strain sequencing project: providing services to taxonomists for standard genome sequencing and annotation.</title>
        <authorList>
            <consortium name="The Broad Institute Genomics Platform"/>
            <consortium name="The Broad Institute Genome Sequencing Center for Infectious Disease"/>
            <person name="Wu L."/>
            <person name="Ma J."/>
        </authorList>
    </citation>
    <scope>NUCLEOTIDE SEQUENCE [LARGE SCALE GENOMIC DNA]</scope>
    <source>
        <strain evidence="2">KACC 12602</strain>
    </source>
</reference>
<dbReference type="RefSeq" id="WP_378017038.1">
    <property type="nucleotide sequence ID" value="NZ_JBHSKT010000004.1"/>
</dbReference>
<dbReference type="EMBL" id="JBHSKT010000004">
    <property type="protein sequence ID" value="MFC5270672.1"/>
    <property type="molecule type" value="Genomic_DNA"/>
</dbReference>
<protein>
    <submittedName>
        <fullName evidence="1">Uncharacterized protein</fullName>
    </submittedName>
</protein>
<proteinExistence type="predicted"/>
<sequence length="65" mass="7558">MGSRQRFANFSGVFAYRFWRGEVIYQEKKFVFNTEKKMVSGAAFYVGIKQKTLCFGASKLMESRV</sequence>
<comment type="caution">
    <text evidence="1">The sequence shown here is derived from an EMBL/GenBank/DDBJ whole genome shotgun (WGS) entry which is preliminary data.</text>
</comment>